<keyword evidence="16" id="KW-0472">Membrane</keyword>
<keyword evidence="6" id="KW-0227">DNA damage</keyword>
<evidence type="ECO:0000256" key="3">
    <source>
        <dbReference type="ARBA" id="ARBA00019000"/>
    </source>
</evidence>
<keyword evidence="16" id="KW-1133">Transmembrane helix</keyword>
<dbReference type="OrthoDB" id="295033at2759"/>
<comment type="similarity">
    <text evidence="2">Belongs to the DNA mismatch repair MutS family.</text>
</comment>
<feature type="transmembrane region" description="Helical" evidence="16">
    <location>
        <begin position="1473"/>
        <end position="1492"/>
    </location>
</feature>
<evidence type="ECO:0000256" key="16">
    <source>
        <dbReference type="SAM" id="Phobius"/>
    </source>
</evidence>
<dbReference type="InterPro" id="IPR036187">
    <property type="entry name" value="DNA_mismatch_repair_MutS_sf"/>
</dbReference>
<evidence type="ECO:0000256" key="6">
    <source>
        <dbReference type="ARBA" id="ARBA00022763"/>
    </source>
</evidence>
<comment type="subunit">
    <text evidence="13">Heterodimer of msh2 and msh6.</text>
</comment>
<keyword evidence="8" id="KW-0238">DNA-binding</keyword>
<feature type="transmembrane region" description="Helical" evidence="16">
    <location>
        <begin position="1549"/>
        <end position="1574"/>
    </location>
</feature>
<feature type="region of interest" description="Disordered" evidence="15">
    <location>
        <begin position="1184"/>
        <end position="1207"/>
    </location>
</feature>
<dbReference type="Gene3D" id="3.30.420.110">
    <property type="entry name" value="MutS, connector domain"/>
    <property type="match status" value="1"/>
</dbReference>
<dbReference type="GO" id="GO:0005524">
    <property type="term" value="F:ATP binding"/>
    <property type="evidence" value="ECO:0007669"/>
    <property type="project" value="UniProtKB-KW"/>
</dbReference>
<dbReference type="FunFam" id="3.40.50.300:FF:000523">
    <property type="entry name" value="DNA mismatch repair protein"/>
    <property type="match status" value="1"/>
</dbReference>
<dbReference type="Gene3D" id="3.40.1170.10">
    <property type="entry name" value="DNA repair protein MutS, domain I"/>
    <property type="match status" value="1"/>
</dbReference>
<feature type="domain" description="DNA mismatch repair proteins mutS family" evidence="17">
    <location>
        <begin position="737"/>
        <end position="753"/>
    </location>
</feature>
<dbReference type="GO" id="GO:0006506">
    <property type="term" value="P:GPI anchor biosynthetic process"/>
    <property type="evidence" value="ECO:0007669"/>
    <property type="project" value="InterPro"/>
</dbReference>
<dbReference type="GO" id="GO:0005783">
    <property type="term" value="C:endoplasmic reticulum"/>
    <property type="evidence" value="ECO:0007669"/>
    <property type="project" value="TreeGrafter"/>
</dbReference>
<dbReference type="InterPro" id="IPR016151">
    <property type="entry name" value="DNA_mismatch_repair_MutS_N"/>
</dbReference>
<keyword evidence="10" id="KW-0539">Nucleus</keyword>
<dbReference type="EMBL" id="BAUL01000052">
    <property type="protein sequence ID" value="GAD93269.1"/>
    <property type="molecule type" value="Genomic_DNA"/>
</dbReference>
<dbReference type="Gene3D" id="1.10.1420.10">
    <property type="match status" value="2"/>
</dbReference>
<feature type="region of interest" description="Disordered" evidence="15">
    <location>
        <begin position="865"/>
        <end position="886"/>
    </location>
</feature>
<dbReference type="Pfam" id="PF05192">
    <property type="entry name" value="MutS_III"/>
    <property type="match status" value="1"/>
</dbReference>
<keyword evidence="14" id="KW-0175">Coiled coil</keyword>
<evidence type="ECO:0000256" key="9">
    <source>
        <dbReference type="ARBA" id="ARBA00023204"/>
    </source>
</evidence>
<dbReference type="Gene3D" id="3.40.50.300">
    <property type="entry name" value="P-loop containing nucleotide triphosphate hydrolases"/>
    <property type="match status" value="1"/>
</dbReference>
<dbReference type="HOGENOM" id="CLU_002252_0_0_1"/>
<dbReference type="Pfam" id="PF05188">
    <property type="entry name" value="MutS_II"/>
    <property type="match status" value="1"/>
</dbReference>
<sequence length="1854" mass="209883">MSSRPDLKVDDEVGFIRFFRSLPTKDSDDTIRVFDRGDWYTAHGADAEFIARTVYKTTSVLRTLGRSDSGGLASVTMSVTVFRNFLREALFRLSKRVEIWVSAGSGKGQWKLAKQASPGNLQDVEEELGGSGGMAMDSAPIILAVKVSARASEARNVGVCFADASVRELGVSEFLDNDIYSNFESLVIQLGVKECLIQADGAKKDVELGKLRAILDSCGIAISERPVADFGTRDIEQDLTRLLRDERSAGTLPQTELKLAMGSAAALIKYLGVMSDSTNFGQYQLYQHDLSQYMKLDASALRALNLMPGPRDGSKNMSLYGLLNHCKTPVGSRLLAQWLKQPLMDLKEIEKRQQLVEAFVNDTELRQTMQEEHLRSIPDLYRLAKRFQRNQANLEDVVRVYQVVIRLPGFVNTLENVMDEQYQTPLEAEYTSKLRQLSDNMSKLEEMVETTVDLDALENHEFIIKPEFDDSLRIIRKKLDKIRYDMDVEHRRVGKDLGQEVDKKLFLENHRVHGWCFRLTRTEAGCIRNKREYQECSTQKNGVYFTTSTMQALRREHDQLSSNYNRTQAGLVHEVVSVAASYCPVLEQLAGILAHLDVIVSFAHVSVHAPTPYTRPKMHPRGTGNTVLKEARHPCMEMQDDISFITNDVSLVRDESSFLIITGPNMGGKSTYIRQIGVIALMAQTGCFVPCSEAELTIFDCILARVGASDSQLKGVSTFMAEMLETANILKSATSESLIIIDELGRGTSTYDGFGLAWAISEHIVTEIRCFGLFATHFHELTALADRYPKSVKNLHVVAFIGNGAENDDDMDESKSKKKREVTLLYRVEPGVCDQSFGIHVAELVRFPEKVVNMARQKAEELEDFTSATADKPDAQPAKSLDGYSQEELEEGSALLKAMLLKWKEEVEAPGKNLTVEEKRQVMRDMVNADEKLRSNKVFKSIEALSKSRVASSPRGPEKPPPEVSTETLLHFSFSIILLNPLNRSYSTFLAFRCCQKDVRFSYTVCATRSSPSETDPVIRLVPPEHLRHFNEKEDDNMLMSDGLLRVFWPYDLPRSTSPGVIVGWRNSELDIFVLGVLEDVEPRNVENALRAGILFRNSPHPVSRLFTLCGRSAMHVLGSTNAKENPTMFNPAHLHVTTGPSIRVPRIYCPPETNIAVQVIMFDRPHPTRMQYMSLNPISLALGDKPSRAESDGTVPDSLDAEEEREKQRSQKLIEKLKLHTVVRHVPSQKEQALPVILNQVNCAFEMGKLMEKNSGLVGTRAKRSMSMGERVVESATTLWDFFVLGIAYVFWQWIWPVITRAFVIGLVCHRAIAEVVLQFLEWRARPDAAALKDISATAQQFDIRLQQFCYWPIQYMKLRQRKDNWESVTNSHPDYIRFYNSLWLVANDVIIGIALGSYIIDNAHWVAFQINNILSGYTVEGLQRTISWLMDWPAGLKLNNELAAFLGDLFLWVIEHWAACIANLQPYLPSVIYVIGCSSFAGASMPIALFSDLLSVLTVHIYSFYIASARIFNWQLTIIISLFHLFRGKKRNVLRNRIDSCDYDLDQLLLGTILFTVLFFLLPTVIVFYLTFASARMLIISLKATLDTCLAFLNHFPLFALMLRIKDSRRLPGGIQFELREEVDTSSPDPRIISYIHLQSIPLSLRAMFDQYFQLGHRLRKHYLSPSVILCLVTGRFVPPIHRRNLYSMQYSMLPARRAGMAEVWALLTDKKSSGAGSAGGPVDITRSVRLQPLVSHIITVQAQSKTVQRTEDEMANGRNFNHENDLFIIALFMGTSFKWKKIGEQFRARFKTTANHKDIESRWYKRIKDYPLALAFDDFRHTRILKDDQHRDDILAIVSILATYSINERTF</sequence>
<name>V5FAA7_BYSSN</name>
<feature type="transmembrane region" description="Helical" evidence="16">
    <location>
        <begin position="1273"/>
        <end position="1293"/>
    </location>
</feature>
<feature type="transmembrane region" description="Helical" evidence="16">
    <location>
        <begin position="1504"/>
        <end position="1528"/>
    </location>
</feature>
<dbReference type="Pfam" id="PF01624">
    <property type="entry name" value="MutS_I"/>
    <property type="match status" value="1"/>
</dbReference>
<dbReference type="SMART" id="SM00533">
    <property type="entry name" value="MUTSd"/>
    <property type="match status" value="1"/>
</dbReference>
<dbReference type="SUPFAM" id="SSF52540">
    <property type="entry name" value="P-loop containing nucleoside triphosphate hydrolases"/>
    <property type="match status" value="1"/>
</dbReference>
<dbReference type="eggNOG" id="KOG0219">
    <property type="taxonomic scope" value="Eukaryota"/>
</dbReference>
<evidence type="ECO:0000256" key="1">
    <source>
        <dbReference type="ARBA" id="ARBA00004123"/>
    </source>
</evidence>
<evidence type="ECO:0000259" key="17">
    <source>
        <dbReference type="PROSITE" id="PS00486"/>
    </source>
</evidence>
<dbReference type="FunFam" id="1.10.1420.10:FF:000017">
    <property type="entry name" value="DNA mismatch repair protein Msh2"/>
    <property type="match status" value="1"/>
</dbReference>
<dbReference type="Pfam" id="PF05024">
    <property type="entry name" value="Gpi1"/>
    <property type="match status" value="1"/>
</dbReference>
<dbReference type="GO" id="GO:0016020">
    <property type="term" value="C:membrane"/>
    <property type="evidence" value="ECO:0007669"/>
    <property type="project" value="InterPro"/>
</dbReference>
<proteinExistence type="inferred from homology"/>
<comment type="function">
    <text evidence="11">Component of the post-replicative DNA mismatch repair system (MMR). Heterodimerizes with MSH2 to form MutS beta, which binds to DNA mismatches thereby initiating DNA repair. MSH3 provides substrate-binding and substrate specificity to the complex. When bound, the MutS beta heterodimer bends the DNA helix and shields approximately 20 base pairs. Acts mainly to repair insertion-deletion loops (IDLs) from 2 to 13 nucleotides in size, but can also repair base-base and single insertion-deletion mismatches that occur during replication. After mismatch binding, forms a ternary complex with the MutL alpha heterodimer, which is thought to be responsible for directing the downstream MMR events, including strand discrimination, excision, and resynthesis. ATP binding and hydrolysis play a pivotal role in mismatch repair functions.</text>
</comment>
<evidence type="ECO:0000256" key="7">
    <source>
        <dbReference type="ARBA" id="ARBA00022840"/>
    </source>
</evidence>
<protein>
    <recommendedName>
        <fullName evidence="3">DNA mismatch repair protein MSH3</fullName>
    </recommendedName>
    <alternativeName>
        <fullName evidence="4">DNA mismatch repair protein msh3</fullName>
    </alternativeName>
</protein>
<evidence type="ECO:0000256" key="15">
    <source>
        <dbReference type="SAM" id="MobiDB-lite"/>
    </source>
</evidence>
<evidence type="ECO:0000256" key="11">
    <source>
        <dbReference type="ARBA" id="ARBA00025373"/>
    </source>
</evidence>
<dbReference type="FunCoup" id="V5FAA7">
    <property type="interactions" value="1003"/>
</dbReference>
<evidence type="ECO:0000256" key="12">
    <source>
        <dbReference type="ARBA" id="ARBA00025902"/>
    </source>
</evidence>
<dbReference type="GO" id="GO:0030983">
    <property type="term" value="F:mismatched DNA binding"/>
    <property type="evidence" value="ECO:0007669"/>
    <property type="project" value="InterPro"/>
</dbReference>
<dbReference type="InterPro" id="IPR007695">
    <property type="entry name" value="DNA_mismatch_repair_MutS-lik_N"/>
</dbReference>
<feature type="transmembrane region" description="Helical" evidence="16">
    <location>
        <begin position="1384"/>
        <end position="1402"/>
    </location>
</feature>
<dbReference type="GO" id="GO:0006298">
    <property type="term" value="P:mismatch repair"/>
    <property type="evidence" value="ECO:0007669"/>
    <property type="project" value="InterPro"/>
</dbReference>
<dbReference type="Pfam" id="PF05190">
    <property type="entry name" value="MutS_IV"/>
    <property type="match status" value="1"/>
</dbReference>
<accession>V5FAA7</accession>
<dbReference type="InterPro" id="IPR036678">
    <property type="entry name" value="MutS_con_dom_sf"/>
</dbReference>
<dbReference type="InterPro" id="IPR007860">
    <property type="entry name" value="DNA_mmatch_repair_MutS_con_dom"/>
</dbReference>
<evidence type="ECO:0000313" key="19">
    <source>
        <dbReference type="Proteomes" id="UP000018001"/>
    </source>
</evidence>
<dbReference type="PANTHER" id="PTHR21329">
    <property type="entry name" value="PHOSPHATIDYLINOSITOL N-ACETYLGLUCOSAMINYLTRANSFERASE SUBUNIT Q-RELATED"/>
    <property type="match status" value="1"/>
</dbReference>
<evidence type="ECO:0000256" key="14">
    <source>
        <dbReference type="SAM" id="Coils"/>
    </source>
</evidence>
<keyword evidence="5" id="KW-0547">Nucleotide-binding</keyword>
<keyword evidence="16" id="KW-0812">Transmembrane</keyword>
<keyword evidence="19" id="KW-1185">Reference proteome</keyword>
<evidence type="ECO:0000256" key="10">
    <source>
        <dbReference type="ARBA" id="ARBA00023242"/>
    </source>
</evidence>
<comment type="subunit">
    <text evidence="12">Heterodimer consisting of MSH2-MSH3 (MutS beta). Forms a ternary complex with MutL alpha (MLH1-PMS1).</text>
</comment>
<dbReference type="FunFam" id="3.30.420.110:FF:000002">
    <property type="entry name" value="DNA mismatch repair protein"/>
    <property type="match status" value="1"/>
</dbReference>
<gene>
    <name evidence="18" type="ORF">PVAR5_1877</name>
</gene>
<dbReference type="InterPro" id="IPR007696">
    <property type="entry name" value="DNA_mismatch_repair_MutS_core"/>
</dbReference>
<evidence type="ECO:0000313" key="18">
    <source>
        <dbReference type="EMBL" id="GAD93269.1"/>
    </source>
</evidence>
<comment type="subcellular location">
    <subcellularLocation>
        <location evidence="1">Nucleus</location>
    </subcellularLocation>
</comment>
<organism evidence="18 19">
    <name type="scientific">Byssochlamys spectabilis (strain No. 5 / NBRC 109023)</name>
    <name type="common">Paecilomyces variotii</name>
    <dbReference type="NCBI Taxonomy" id="1356009"/>
    <lineage>
        <taxon>Eukaryota</taxon>
        <taxon>Fungi</taxon>
        <taxon>Dikarya</taxon>
        <taxon>Ascomycota</taxon>
        <taxon>Pezizomycotina</taxon>
        <taxon>Eurotiomycetes</taxon>
        <taxon>Eurotiomycetidae</taxon>
        <taxon>Eurotiales</taxon>
        <taxon>Thermoascaceae</taxon>
        <taxon>Paecilomyces</taxon>
    </lineage>
</organism>
<feature type="coiled-coil region" evidence="14">
    <location>
        <begin position="427"/>
        <end position="454"/>
    </location>
</feature>
<feature type="transmembrane region" description="Helical" evidence="16">
    <location>
        <begin position="1444"/>
        <end position="1466"/>
    </location>
</feature>
<keyword evidence="7" id="KW-0067">ATP-binding</keyword>
<dbReference type="InterPro" id="IPR000432">
    <property type="entry name" value="DNA_mismatch_repair_MutS_C"/>
</dbReference>
<dbReference type="PANTHER" id="PTHR21329:SF3">
    <property type="entry name" value="PHOSPHATIDYLINOSITOL N-ACETYLGLUCOSAMINYLTRANSFERASE SUBUNIT Q"/>
    <property type="match status" value="1"/>
</dbReference>
<evidence type="ECO:0000256" key="2">
    <source>
        <dbReference type="ARBA" id="ARBA00006271"/>
    </source>
</evidence>
<dbReference type="eggNOG" id="KOG1183">
    <property type="taxonomic scope" value="Eukaryota"/>
</dbReference>
<evidence type="ECO:0000256" key="8">
    <source>
        <dbReference type="ARBA" id="ARBA00023125"/>
    </source>
</evidence>
<dbReference type="SMART" id="SM00534">
    <property type="entry name" value="MUTSac"/>
    <property type="match status" value="1"/>
</dbReference>
<dbReference type="PROSITE" id="PS00486">
    <property type="entry name" value="DNA_MISMATCH_REPAIR_2"/>
    <property type="match status" value="1"/>
</dbReference>
<evidence type="ECO:0000256" key="13">
    <source>
        <dbReference type="ARBA" id="ARBA00064337"/>
    </source>
</evidence>
<dbReference type="InParanoid" id="V5FAA7"/>
<dbReference type="FunFam" id="1.10.1420.10:FF:000015">
    <property type="entry name" value="DNA mismatch repair protein Msh2"/>
    <property type="match status" value="1"/>
</dbReference>
<reference evidence="19" key="1">
    <citation type="journal article" date="2014" name="Genome Announc.">
        <title>Draft genome sequence of the formaldehyde-resistant fungus Byssochlamys spectabilis No. 5 (anamorph Paecilomyces variotii No. 5) (NBRC109023).</title>
        <authorList>
            <person name="Oka T."/>
            <person name="Ekino K."/>
            <person name="Fukuda K."/>
            <person name="Nomura Y."/>
        </authorList>
    </citation>
    <scope>NUCLEOTIDE SEQUENCE [LARGE SCALE GENOMIC DNA]</scope>
    <source>
        <strain evidence="19">No. 5 / NBRC 109023</strain>
    </source>
</reference>
<dbReference type="Pfam" id="PF00488">
    <property type="entry name" value="MutS_V"/>
    <property type="match status" value="1"/>
</dbReference>
<dbReference type="InterPro" id="IPR007861">
    <property type="entry name" value="DNA_mismatch_repair_MutS_clamp"/>
</dbReference>
<evidence type="ECO:0000256" key="4">
    <source>
        <dbReference type="ARBA" id="ARBA00022151"/>
    </source>
</evidence>
<dbReference type="GO" id="GO:0005634">
    <property type="term" value="C:nucleus"/>
    <property type="evidence" value="ECO:0007669"/>
    <property type="project" value="UniProtKB-SubCell"/>
</dbReference>
<keyword evidence="9" id="KW-0234">DNA repair</keyword>
<dbReference type="FunFam" id="3.40.1170.10:FF:000003">
    <property type="entry name" value="DNA mismatch repair protein"/>
    <property type="match status" value="1"/>
</dbReference>
<evidence type="ECO:0000256" key="5">
    <source>
        <dbReference type="ARBA" id="ARBA00022741"/>
    </source>
</evidence>
<comment type="caution">
    <text evidence="18">The sequence shown here is derived from an EMBL/GenBank/DDBJ whole genome shotgun (WGS) entry which is preliminary data.</text>
</comment>
<dbReference type="InterPro" id="IPR032642">
    <property type="entry name" value="Msh2_ATP-bd"/>
</dbReference>
<dbReference type="Proteomes" id="UP000018001">
    <property type="component" value="Unassembled WGS sequence"/>
</dbReference>
<dbReference type="SUPFAM" id="SSF48334">
    <property type="entry name" value="DNA repair protein MutS, domain III"/>
    <property type="match status" value="1"/>
</dbReference>
<dbReference type="InterPro" id="IPR027417">
    <property type="entry name" value="P-loop_NTPase"/>
</dbReference>
<dbReference type="InterPro" id="IPR007720">
    <property type="entry name" value="PigQ/GPI1"/>
</dbReference>
<dbReference type="CDD" id="cd03285">
    <property type="entry name" value="ABC_MSH2_euk"/>
    <property type="match status" value="1"/>
</dbReference>